<keyword evidence="8" id="KW-1185">Reference proteome</keyword>
<evidence type="ECO:0000256" key="4">
    <source>
        <dbReference type="ARBA" id="ARBA00022989"/>
    </source>
</evidence>
<dbReference type="OrthoDB" id="5852779at2759"/>
<dbReference type="PANTHER" id="PTHR31216:SF11">
    <property type="entry name" value="SERPENTINE RECEPTOR CLASS BETA-16-RELATED"/>
    <property type="match status" value="1"/>
</dbReference>
<dbReference type="AlphaFoldDB" id="A0A0D8XD04"/>
<dbReference type="InterPro" id="IPR002184">
    <property type="entry name" value="7TM_GPCR_serpentine_rcpt_Srb"/>
</dbReference>
<gene>
    <name evidence="7" type="ORF">DICVIV_11528</name>
</gene>
<comment type="similarity">
    <text evidence="2">Belongs to the nematode receptor-like protein srb family.</text>
</comment>
<name>A0A0D8XD04_DICVI</name>
<accession>A0A0D8XD04</accession>
<feature type="transmembrane region" description="Helical" evidence="6">
    <location>
        <begin position="186"/>
        <end position="203"/>
    </location>
</feature>
<comment type="subcellular location">
    <subcellularLocation>
        <location evidence="1">Membrane</location>
        <topology evidence="1">Multi-pass membrane protein</topology>
    </subcellularLocation>
</comment>
<feature type="transmembrane region" description="Helical" evidence="6">
    <location>
        <begin position="98"/>
        <end position="119"/>
    </location>
</feature>
<evidence type="ECO:0000256" key="1">
    <source>
        <dbReference type="ARBA" id="ARBA00004141"/>
    </source>
</evidence>
<dbReference type="Pfam" id="PF10292">
    <property type="entry name" value="7TM_GPCR_Srab"/>
    <property type="match status" value="1"/>
</dbReference>
<protein>
    <submittedName>
        <fullName evidence="7">Uncharacterized protein</fullName>
    </submittedName>
</protein>
<keyword evidence="4 6" id="KW-1133">Transmembrane helix</keyword>
<dbReference type="GO" id="GO:0004888">
    <property type="term" value="F:transmembrane signaling receptor activity"/>
    <property type="evidence" value="ECO:0007669"/>
    <property type="project" value="InterPro"/>
</dbReference>
<dbReference type="EMBL" id="KN716660">
    <property type="protein sequence ID" value="KJH42488.1"/>
    <property type="molecule type" value="Genomic_DNA"/>
</dbReference>
<organism evidence="7 8">
    <name type="scientific">Dictyocaulus viviparus</name>
    <name type="common">Bovine lungworm</name>
    <dbReference type="NCBI Taxonomy" id="29172"/>
    <lineage>
        <taxon>Eukaryota</taxon>
        <taxon>Metazoa</taxon>
        <taxon>Ecdysozoa</taxon>
        <taxon>Nematoda</taxon>
        <taxon>Chromadorea</taxon>
        <taxon>Rhabditida</taxon>
        <taxon>Rhabditina</taxon>
        <taxon>Rhabditomorpha</taxon>
        <taxon>Strongyloidea</taxon>
        <taxon>Metastrongylidae</taxon>
        <taxon>Dictyocaulus</taxon>
    </lineage>
</organism>
<dbReference type="GO" id="GO:0016020">
    <property type="term" value="C:membrane"/>
    <property type="evidence" value="ECO:0007669"/>
    <property type="project" value="UniProtKB-SubCell"/>
</dbReference>
<dbReference type="PANTHER" id="PTHR31216">
    <property type="entry name" value="SERPENTINE RECEPTOR CLASS BETA-1-RELATED-RELATED"/>
    <property type="match status" value="1"/>
</dbReference>
<sequence>MYYSLALFHAAIYSISQIYTVIISIVNEPCDIFPSSHVYAAQHLCIFASNCGLVLSLVSLCCERCLATACSRNFELFNSKVLSFTILPPGAIEQYNRIAEANIVIIIICIIILIISSRINKKRCSISTLTSRYQSRENVITAEFAAQIASLQATFFILQAAGGLLARIAGNHFNNNKKLEIAVRQMLYVIPVFTFLLPIYSIYRLKYYRLRREDNIRSIVTMECRGVGGTQNYENVITKLW</sequence>
<proteinExistence type="inferred from homology"/>
<evidence type="ECO:0000256" key="6">
    <source>
        <dbReference type="SAM" id="Phobius"/>
    </source>
</evidence>
<evidence type="ECO:0000256" key="5">
    <source>
        <dbReference type="ARBA" id="ARBA00023136"/>
    </source>
</evidence>
<dbReference type="GO" id="GO:0007606">
    <property type="term" value="P:sensory perception of chemical stimulus"/>
    <property type="evidence" value="ECO:0007669"/>
    <property type="project" value="InterPro"/>
</dbReference>
<keyword evidence="5 6" id="KW-0472">Membrane</keyword>
<evidence type="ECO:0000313" key="8">
    <source>
        <dbReference type="Proteomes" id="UP000053766"/>
    </source>
</evidence>
<keyword evidence="3 6" id="KW-0812">Transmembrane</keyword>
<dbReference type="Proteomes" id="UP000053766">
    <property type="component" value="Unassembled WGS sequence"/>
</dbReference>
<evidence type="ECO:0000313" key="7">
    <source>
        <dbReference type="EMBL" id="KJH42488.1"/>
    </source>
</evidence>
<reference evidence="8" key="2">
    <citation type="journal article" date="2016" name="Sci. Rep.">
        <title>Dictyocaulus viviparus genome, variome and transcriptome elucidate lungworm biology and support future intervention.</title>
        <authorList>
            <person name="McNulty S.N."/>
            <person name="Strube C."/>
            <person name="Rosa B.A."/>
            <person name="Martin J.C."/>
            <person name="Tyagi R."/>
            <person name="Choi Y.J."/>
            <person name="Wang Q."/>
            <person name="Hallsworth Pepin K."/>
            <person name="Zhang X."/>
            <person name="Ozersky P."/>
            <person name="Wilson R.K."/>
            <person name="Sternberg P.W."/>
            <person name="Gasser R.B."/>
            <person name="Mitreva M."/>
        </authorList>
    </citation>
    <scope>NUCLEOTIDE SEQUENCE [LARGE SCALE GENOMIC DNA]</scope>
    <source>
        <strain evidence="8">HannoverDv2000</strain>
    </source>
</reference>
<feature type="transmembrane region" description="Helical" evidence="6">
    <location>
        <begin position="140"/>
        <end position="166"/>
    </location>
</feature>
<evidence type="ECO:0000256" key="2">
    <source>
        <dbReference type="ARBA" id="ARBA00006860"/>
    </source>
</evidence>
<feature type="transmembrane region" description="Helical" evidence="6">
    <location>
        <begin position="7"/>
        <end position="26"/>
    </location>
</feature>
<reference evidence="7 8" key="1">
    <citation type="submission" date="2013-11" db="EMBL/GenBank/DDBJ databases">
        <title>Draft genome of the bovine lungworm Dictyocaulus viviparus.</title>
        <authorList>
            <person name="Mitreva M."/>
        </authorList>
    </citation>
    <scope>NUCLEOTIDE SEQUENCE [LARGE SCALE GENOMIC DNA]</scope>
    <source>
        <strain evidence="7 8">HannoverDv2000</strain>
    </source>
</reference>
<dbReference type="InterPro" id="IPR019408">
    <property type="entry name" value="7TM_GPCR_serpentine_rcpt_Srab"/>
</dbReference>
<dbReference type="STRING" id="29172.A0A0D8XD04"/>
<evidence type="ECO:0000256" key="3">
    <source>
        <dbReference type="ARBA" id="ARBA00022692"/>
    </source>
</evidence>